<organism evidence="4 5">
    <name type="scientific">Promicromonospora umidemergens</name>
    <dbReference type="NCBI Taxonomy" id="629679"/>
    <lineage>
        <taxon>Bacteria</taxon>
        <taxon>Bacillati</taxon>
        <taxon>Actinomycetota</taxon>
        <taxon>Actinomycetes</taxon>
        <taxon>Micrococcales</taxon>
        <taxon>Promicromonosporaceae</taxon>
        <taxon>Promicromonospora</taxon>
    </lineage>
</organism>
<reference evidence="5" key="1">
    <citation type="journal article" date="2019" name="Int. J. Syst. Evol. Microbiol.">
        <title>The Global Catalogue of Microorganisms (GCM) 10K type strain sequencing project: providing services to taxonomists for standard genome sequencing and annotation.</title>
        <authorList>
            <consortium name="The Broad Institute Genomics Platform"/>
            <consortium name="The Broad Institute Genome Sequencing Center for Infectious Disease"/>
            <person name="Wu L."/>
            <person name="Ma J."/>
        </authorList>
    </citation>
    <scope>NUCLEOTIDE SEQUENCE [LARGE SCALE GENOMIC DNA]</scope>
    <source>
        <strain evidence="5">JCM 17975</strain>
    </source>
</reference>
<evidence type="ECO:0000256" key="1">
    <source>
        <dbReference type="SAM" id="MobiDB-lite"/>
    </source>
</evidence>
<feature type="compositionally biased region" description="Gly residues" evidence="1">
    <location>
        <begin position="47"/>
        <end position="74"/>
    </location>
</feature>
<dbReference type="Proteomes" id="UP001500843">
    <property type="component" value="Unassembled WGS sequence"/>
</dbReference>
<feature type="region of interest" description="Disordered" evidence="1">
    <location>
        <begin position="40"/>
        <end position="75"/>
    </location>
</feature>
<feature type="chain" id="PRO_5045196060" evidence="2">
    <location>
        <begin position="25"/>
        <end position="295"/>
    </location>
</feature>
<evidence type="ECO:0000313" key="5">
    <source>
        <dbReference type="Proteomes" id="UP001500843"/>
    </source>
</evidence>
<accession>A0ABP8Y880</accession>
<dbReference type="EMBL" id="BAABHM010000035">
    <property type="protein sequence ID" value="GAA4721961.1"/>
    <property type="molecule type" value="Genomic_DNA"/>
</dbReference>
<evidence type="ECO:0000256" key="2">
    <source>
        <dbReference type="SAM" id="SignalP"/>
    </source>
</evidence>
<gene>
    <name evidence="4" type="ORF">GCM10023198_52980</name>
</gene>
<keyword evidence="5" id="KW-1185">Reference proteome</keyword>
<keyword evidence="2" id="KW-0732">Signal</keyword>
<feature type="domain" description="PKD" evidence="3">
    <location>
        <begin position="215"/>
        <end position="259"/>
    </location>
</feature>
<feature type="signal peptide" evidence="2">
    <location>
        <begin position="1"/>
        <end position="24"/>
    </location>
</feature>
<dbReference type="Gene3D" id="2.60.40.10">
    <property type="entry name" value="Immunoglobulins"/>
    <property type="match status" value="1"/>
</dbReference>
<comment type="caution">
    <text evidence="4">The sequence shown here is derived from an EMBL/GenBank/DDBJ whole genome shotgun (WGS) entry which is preliminary data.</text>
</comment>
<proteinExistence type="predicted"/>
<dbReference type="InterPro" id="IPR000601">
    <property type="entry name" value="PKD_dom"/>
</dbReference>
<evidence type="ECO:0000313" key="4">
    <source>
        <dbReference type="EMBL" id="GAA4721961.1"/>
    </source>
</evidence>
<dbReference type="PROSITE" id="PS50093">
    <property type="entry name" value="PKD"/>
    <property type="match status" value="1"/>
</dbReference>
<sequence>MLRRSVAVLVLALSLALFARSAAAAEPECVQWSDNGMKCEVTADDPGSGGGDGDTGGDASGGSGNDDGSDGGGDLRITVDGQSCLYIGLADPQPPRDRPVWEGNEDGAIHTALCGANQRFGPTVEAEFWAPDAPEAPPTPDPAELAEQARAQMNLRAIDIGIVPEDEPGSIGIVGMPQWMWVVDPGRHTMGPITETATAGNFSVTATARVDKIVWNMGDGTTVTCVGSGTPYEDKYDIADSPDCGHRYTRQGEYKVTATSYWILQWQGIGDTGTIEFTLEDSTDIVMGEAQVITQ</sequence>
<name>A0ABP8Y880_9MICO</name>
<protein>
    <submittedName>
        <fullName evidence="4">ATP/GTP-binding protein</fullName>
    </submittedName>
</protein>
<dbReference type="InterPro" id="IPR013783">
    <property type="entry name" value="Ig-like_fold"/>
</dbReference>
<evidence type="ECO:0000259" key="3">
    <source>
        <dbReference type="PROSITE" id="PS50093"/>
    </source>
</evidence>